<evidence type="ECO:0008006" key="4">
    <source>
        <dbReference type="Google" id="ProtNLM"/>
    </source>
</evidence>
<evidence type="ECO:0000256" key="1">
    <source>
        <dbReference type="SAM" id="SignalP"/>
    </source>
</evidence>
<evidence type="ECO:0000313" key="2">
    <source>
        <dbReference type="EMBL" id="CAI8974450.1"/>
    </source>
</evidence>
<accession>A0ABN8XAF4</accession>
<dbReference type="EMBL" id="OX458333">
    <property type="protein sequence ID" value="CAI8974450.1"/>
    <property type="molecule type" value="Genomic_DNA"/>
</dbReference>
<reference evidence="2 3" key="1">
    <citation type="submission" date="2023-03" db="EMBL/GenBank/DDBJ databases">
        <authorList>
            <person name="Pearce D."/>
        </authorList>
    </citation>
    <scope>NUCLEOTIDE SEQUENCE [LARGE SCALE GENOMIC DNA]</scope>
    <source>
        <strain evidence="2">Msz</strain>
    </source>
</reference>
<dbReference type="RefSeq" id="WP_317963571.1">
    <property type="nucleotide sequence ID" value="NZ_OX458333.1"/>
</dbReference>
<feature type="chain" id="PRO_5046533392" description="Lipoprotein" evidence="1">
    <location>
        <begin position="23"/>
        <end position="144"/>
    </location>
</feature>
<feature type="signal peptide" evidence="1">
    <location>
        <begin position="1"/>
        <end position="22"/>
    </location>
</feature>
<dbReference type="Proteomes" id="UP001162030">
    <property type="component" value="Chromosome"/>
</dbReference>
<protein>
    <recommendedName>
        <fullName evidence="4">Lipoprotein</fullName>
    </recommendedName>
</protein>
<proteinExistence type="predicted"/>
<name>A0ABN8XAF4_9GAMM</name>
<gene>
    <name evidence="2" type="ORF">MSZNOR_4966</name>
</gene>
<sequence>MKISNFSLKPRWAATIAVVVLAAGCQPTPPEPQAEAKETNDFPTLARVEYVLQCMEEQGGQNYNNLYHCTCAIDKIASRMSHDEFVQAQTFTLGFNVVGERGAEFRDPPQSEKLREKYKEVTKNAQESCFLQTTAKKDETNNGQ</sequence>
<keyword evidence="3" id="KW-1185">Reference proteome</keyword>
<evidence type="ECO:0000313" key="3">
    <source>
        <dbReference type="Proteomes" id="UP001162030"/>
    </source>
</evidence>
<organism evidence="2 3">
    <name type="scientific">Methylocaldum szegediense</name>
    <dbReference type="NCBI Taxonomy" id="73780"/>
    <lineage>
        <taxon>Bacteria</taxon>
        <taxon>Pseudomonadati</taxon>
        <taxon>Pseudomonadota</taxon>
        <taxon>Gammaproteobacteria</taxon>
        <taxon>Methylococcales</taxon>
        <taxon>Methylococcaceae</taxon>
        <taxon>Methylocaldum</taxon>
    </lineage>
</organism>
<keyword evidence="1" id="KW-0732">Signal</keyword>
<dbReference type="PROSITE" id="PS51257">
    <property type="entry name" value="PROKAR_LIPOPROTEIN"/>
    <property type="match status" value="1"/>
</dbReference>